<dbReference type="Proteomes" id="UP001500665">
    <property type="component" value="Unassembled WGS sequence"/>
</dbReference>
<dbReference type="EMBL" id="BAAAHH010000038">
    <property type="protein sequence ID" value="GAA0965520.1"/>
    <property type="molecule type" value="Genomic_DNA"/>
</dbReference>
<comment type="caution">
    <text evidence="1">The sequence shown here is derived from an EMBL/GenBank/DDBJ whole genome shotgun (WGS) entry which is preliminary data.</text>
</comment>
<sequence>MPSSGKPLHRGQVLLLAAAEAVLGETETVQRRVTAILELDRPVLLDLAKTVARYITSSLLARGSDWTTRPDDDTDLDERVPPARALTLRILAARSAEDHPMVDALLSTVPDDPAGRSETLRDLFAYAFEWTERKSTEISNPSALIPTMHRAITQTTDSLGW</sequence>
<proteinExistence type="predicted"/>
<gene>
    <name evidence="1" type="ORF">GCM10009550_65900</name>
</gene>
<protein>
    <submittedName>
        <fullName evidence="1">Uncharacterized protein</fullName>
    </submittedName>
</protein>
<evidence type="ECO:0000313" key="2">
    <source>
        <dbReference type="Proteomes" id="UP001500665"/>
    </source>
</evidence>
<evidence type="ECO:0000313" key="1">
    <source>
        <dbReference type="EMBL" id="GAA0965520.1"/>
    </source>
</evidence>
<accession>A0ABN1RVU2</accession>
<reference evidence="1 2" key="1">
    <citation type="journal article" date="2019" name="Int. J. Syst. Evol. Microbiol.">
        <title>The Global Catalogue of Microorganisms (GCM) 10K type strain sequencing project: providing services to taxonomists for standard genome sequencing and annotation.</title>
        <authorList>
            <consortium name="The Broad Institute Genomics Platform"/>
            <consortium name="The Broad Institute Genome Sequencing Center for Infectious Disease"/>
            <person name="Wu L."/>
            <person name="Ma J."/>
        </authorList>
    </citation>
    <scope>NUCLEOTIDE SEQUENCE [LARGE SCALE GENOMIC DNA]</scope>
    <source>
        <strain evidence="1 2">JCM 10696</strain>
    </source>
</reference>
<keyword evidence="2" id="KW-1185">Reference proteome</keyword>
<organism evidence="1 2">
    <name type="scientific">Actinocorallia libanotica</name>
    <dbReference type="NCBI Taxonomy" id="46162"/>
    <lineage>
        <taxon>Bacteria</taxon>
        <taxon>Bacillati</taxon>
        <taxon>Actinomycetota</taxon>
        <taxon>Actinomycetes</taxon>
        <taxon>Streptosporangiales</taxon>
        <taxon>Thermomonosporaceae</taxon>
        <taxon>Actinocorallia</taxon>
    </lineage>
</organism>
<name>A0ABN1RVU2_9ACTN</name>
<dbReference type="RefSeq" id="WP_344245525.1">
    <property type="nucleotide sequence ID" value="NZ_BAAAHH010000038.1"/>
</dbReference>